<name>A0A5E4NH04_9HEMI</name>
<accession>A0A5E4NH04</accession>
<feature type="region of interest" description="Disordered" evidence="1">
    <location>
        <begin position="1"/>
        <end position="21"/>
    </location>
</feature>
<evidence type="ECO:0000256" key="1">
    <source>
        <dbReference type="SAM" id="MobiDB-lite"/>
    </source>
</evidence>
<dbReference type="AlphaFoldDB" id="A0A5E4NH04"/>
<keyword evidence="3" id="KW-1185">Reference proteome</keyword>
<organism evidence="2 3">
    <name type="scientific">Cinara cedri</name>
    <dbReference type="NCBI Taxonomy" id="506608"/>
    <lineage>
        <taxon>Eukaryota</taxon>
        <taxon>Metazoa</taxon>
        <taxon>Ecdysozoa</taxon>
        <taxon>Arthropoda</taxon>
        <taxon>Hexapoda</taxon>
        <taxon>Insecta</taxon>
        <taxon>Pterygota</taxon>
        <taxon>Neoptera</taxon>
        <taxon>Paraneoptera</taxon>
        <taxon>Hemiptera</taxon>
        <taxon>Sternorrhyncha</taxon>
        <taxon>Aphidomorpha</taxon>
        <taxon>Aphidoidea</taxon>
        <taxon>Aphididae</taxon>
        <taxon>Lachninae</taxon>
        <taxon>Cinara</taxon>
    </lineage>
</organism>
<sequence length="59" mass="6168">VNAPTIGTEKRSTERTANTSDALKLRSAEIKKAPHTGCRGVGYNGQKQSCHSLVDGAVG</sequence>
<dbReference type="EMBL" id="CABPRJ010002078">
    <property type="protein sequence ID" value="VVC42946.1"/>
    <property type="molecule type" value="Genomic_DNA"/>
</dbReference>
<proteinExistence type="predicted"/>
<evidence type="ECO:0000313" key="2">
    <source>
        <dbReference type="EMBL" id="VVC42946.1"/>
    </source>
</evidence>
<feature type="non-terminal residue" evidence="2">
    <location>
        <position position="1"/>
    </location>
</feature>
<dbReference type="Proteomes" id="UP000325440">
    <property type="component" value="Unassembled WGS sequence"/>
</dbReference>
<reference evidence="2 3" key="1">
    <citation type="submission" date="2019-08" db="EMBL/GenBank/DDBJ databases">
        <authorList>
            <person name="Alioto T."/>
            <person name="Alioto T."/>
            <person name="Gomez Garrido J."/>
        </authorList>
    </citation>
    <scope>NUCLEOTIDE SEQUENCE [LARGE SCALE GENOMIC DNA]</scope>
</reference>
<evidence type="ECO:0000313" key="3">
    <source>
        <dbReference type="Proteomes" id="UP000325440"/>
    </source>
</evidence>
<protein>
    <submittedName>
        <fullName evidence="2">Uncharacterized protein</fullName>
    </submittedName>
</protein>
<gene>
    <name evidence="2" type="ORF">CINCED_3A014629</name>
</gene>